<dbReference type="AlphaFoldDB" id="A0A0F9W6T0"/>
<feature type="region of interest" description="Disordered" evidence="1">
    <location>
        <begin position="28"/>
        <end position="47"/>
    </location>
</feature>
<accession>A0A0F9W6T0</accession>
<gene>
    <name evidence="2" type="ORF">LCGC14_0319740</name>
</gene>
<dbReference type="EMBL" id="LAZR01000215">
    <property type="protein sequence ID" value="KKN81361.1"/>
    <property type="molecule type" value="Genomic_DNA"/>
</dbReference>
<protein>
    <submittedName>
        <fullName evidence="2">Uncharacterized protein</fullName>
    </submittedName>
</protein>
<name>A0A0F9W6T0_9ZZZZ</name>
<comment type="caution">
    <text evidence="2">The sequence shown here is derived from an EMBL/GenBank/DDBJ whole genome shotgun (WGS) entry which is preliminary data.</text>
</comment>
<reference evidence="2" key="1">
    <citation type="journal article" date="2015" name="Nature">
        <title>Complex archaea that bridge the gap between prokaryotes and eukaryotes.</title>
        <authorList>
            <person name="Spang A."/>
            <person name="Saw J.H."/>
            <person name="Jorgensen S.L."/>
            <person name="Zaremba-Niedzwiedzka K."/>
            <person name="Martijn J."/>
            <person name="Lind A.E."/>
            <person name="van Eijk R."/>
            <person name="Schleper C."/>
            <person name="Guy L."/>
            <person name="Ettema T.J."/>
        </authorList>
    </citation>
    <scope>NUCLEOTIDE SEQUENCE</scope>
</reference>
<proteinExistence type="predicted"/>
<feature type="compositionally biased region" description="Basic and acidic residues" evidence="1">
    <location>
        <begin position="28"/>
        <end position="41"/>
    </location>
</feature>
<sequence length="47" mass="5406">MSKLDKAKIIAEIAELGAKAYSLVKERRREDRDMEDLKKQLAEATNE</sequence>
<evidence type="ECO:0000256" key="1">
    <source>
        <dbReference type="SAM" id="MobiDB-lite"/>
    </source>
</evidence>
<evidence type="ECO:0000313" key="2">
    <source>
        <dbReference type="EMBL" id="KKN81361.1"/>
    </source>
</evidence>
<organism evidence="2">
    <name type="scientific">marine sediment metagenome</name>
    <dbReference type="NCBI Taxonomy" id="412755"/>
    <lineage>
        <taxon>unclassified sequences</taxon>
        <taxon>metagenomes</taxon>
        <taxon>ecological metagenomes</taxon>
    </lineage>
</organism>